<proteinExistence type="predicted"/>
<name>A0ABW6AI11_9BACT</name>
<evidence type="ECO:0000313" key="2">
    <source>
        <dbReference type="EMBL" id="MFD2933415.1"/>
    </source>
</evidence>
<organism evidence="2 3">
    <name type="scientific">Spirosoma flavum</name>
    <dbReference type="NCBI Taxonomy" id="2048557"/>
    <lineage>
        <taxon>Bacteria</taxon>
        <taxon>Pseudomonadati</taxon>
        <taxon>Bacteroidota</taxon>
        <taxon>Cytophagia</taxon>
        <taxon>Cytophagales</taxon>
        <taxon>Cytophagaceae</taxon>
        <taxon>Spirosoma</taxon>
    </lineage>
</organism>
<keyword evidence="3" id="KW-1185">Reference proteome</keyword>
<comment type="caution">
    <text evidence="2">The sequence shown here is derived from an EMBL/GenBank/DDBJ whole genome shotgun (WGS) entry which is preliminary data.</text>
</comment>
<reference evidence="3" key="1">
    <citation type="journal article" date="2019" name="Int. J. Syst. Evol. Microbiol.">
        <title>The Global Catalogue of Microorganisms (GCM) 10K type strain sequencing project: providing services to taxonomists for standard genome sequencing and annotation.</title>
        <authorList>
            <consortium name="The Broad Institute Genomics Platform"/>
            <consortium name="The Broad Institute Genome Sequencing Center for Infectious Disease"/>
            <person name="Wu L."/>
            <person name="Ma J."/>
        </authorList>
    </citation>
    <scope>NUCLEOTIDE SEQUENCE [LARGE SCALE GENOMIC DNA]</scope>
    <source>
        <strain evidence="3">KCTC 52490</strain>
    </source>
</reference>
<evidence type="ECO:0000256" key="1">
    <source>
        <dbReference type="SAM" id="Phobius"/>
    </source>
</evidence>
<protein>
    <submittedName>
        <fullName evidence="2">Uncharacterized protein</fullName>
    </submittedName>
</protein>
<dbReference type="Proteomes" id="UP001597512">
    <property type="component" value="Unassembled WGS sequence"/>
</dbReference>
<sequence length="48" mass="5742">MIRNWINELMNLVAGNSRHVTYVGTWQFLFLFILLFFLSIPALLFYFA</sequence>
<evidence type="ECO:0000313" key="3">
    <source>
        <dbReference type="Proteomes" id="UP001597512"/>
    </source>
</evidence>
<keyword evidence="1" id="KW-0812">Transmembrane</keyword>
<dbReference type="EMBL" id="JBHUOM010000002">
    <property type="protein sequence ID" value="MFD2933415.1"/>
    <property type="molecule type" value="Genomic_DNA"/>
</dbReference>
<keyword evidence="1" id="KW-1133">Transmembrane helix</keyword>
<keyword evidence="1" id="KW-0472">Membrane</keyword>
<feature type="transmembrane region" description="Helical" evidence="1">
    <location>
        <begin position="26"/>
        <end position="47"/>
    </location>
</feature>
<accession>A0ABW6AI11</accession>
<gene>
    <name evidence="2" type="ORF">ACFS25_06445</name>
</gene>